<organism evidence="3 4">
    <name type="scientific">Alloacidobacterium dinghuense</name>
    <dbReference type="NCBI Taxonomy" id="2763107"/>
    <lineage>
        <taxon>Bacteria</taxon>
        <taxon>Pseudomonadati</taxon>
        <taxon>Acidobacteriota</taxon>
        <taxon>Terriglobia</taxon>
        <taxon>Terriglobales</taxon>
        <taxon>Acidobacteriaceae</taxon>
        <taxon>Alloacidobacterium</taxon>
    </lineage>
</organism>
<dbReference type="Gene3D" id="3.40.50.720">
    <property type="entry name" value="NAD(P)-binding Rossmann-like Domain"/>
    <property type="match status" value="1"/>
</dbReference>
<keyword evidence="4" id="KW-1185">Reference proteome</keyword>
<evidence type="ECO:0000256" key="1">
    <source>
        <dbReference type="SAM" id="MobiDB-lite"/>
    </source>
</evidence>
<dbReference type="Gene3D" id="3.90.25.10">
    <property type="entry name" value="UDP-galactose 4-epimerase, domain 1"/>
    <property type="match status" value="1"/>
</dbReference>
<dbReference type="Pfam" id="PF05368">
    <property type="entry name" value="NmrA"/>
    <property type="match status" value="1"/>
</dbReference>
<dbReference type="RefSeq" id="WP_186746621.1">
    <property type="nucleotide sequence ID" value="NZ_CP060394.1"/>
</dbReference>
<proteinExistence type="predicted"/>
<accession>A0A7G8BPH1</accession>
<dbReference type="Proteomes" id="UP000515312">
    <property type="component" value="Chromosome"/>
</dbReference>
<gene>
    <name evidence="3" type="ORF">H7849_11425</name>
</gene>
<evidence type="ECO:0000313" key="3">
    <source>
        <dbReference type="EMBL" id="QNI34441.1"/>
    </source>
</evidence>
<reference evidence="3 4" key="1">
    <citation type="submission" date="2020-08" db="EMBL/GenBank/DDBJ databases">
        <title>Edaphobacter telluris sp. nov. and Acidobacterium dinghuensis sp. nov., two acidobacteria isolated from forest soil.</title>
        <authorList>
            <person name="Fu J."/>
            <person name="Qiu L."/>
        </authorList>
    </citation>
    <scope>NUCLEOTIDE SEQUENCE [LARGE SCALE GENOMIC DNA]</scope>
    <source>
        <strain evidence="3">4Y35</strain>
    </source>
</reference>
<dbReference type="EMBL" id="CP060394">
    <property type="protein sequence ID" value="QNI34441.1"/>
    <property type="molecule type" value="Genomic_DNA"/>
</dbReference>
<dbReference type="PANTHER" id="PTHR43162">
    <property type="match status" value="1"/>
</dbReference>
<dbReference type="AlphaFoldDB" id="A0A7G8BPH1"/>
<sequence length="373" mass="41148">MIKPRIVVIGATGKTGSVVVMELLKAGYPVRALVHREDGRSARLKAQGAEIAVGDMSDAERVADALKDVQRAYYCPPIDPYMIQGAVAFAVAAKEARLEHIVGLSQWLASPSHPSLMTRQHWLVDRLFSMMPGVAHTIVNPGFFADDYLVTIGASAHLGIFPWIFGNSRNAPPSNEDIARVAAAALMDPARHDGKSYRPTGPELLGAEEMAKAVGRAIGRSVKVVPTPTWLFMKAARMSGYPIDVFSGIRYYIDDHKRGAFELGAPTADVLDLTGRRAEDFETIARRYAALPGNQRIFGNWLREFGQFMLAPFSPGFDLDRYDRELRRPFPSAPQFATDSKVWRREHAIANATPPDRDKAPITPIGHGQRLEF</sequence>
<dbReference type="SUPFAM" id="SSF51735">
    <property type="entry name" value="NAD(P)-binding Rossmann-fold domains"/>
    <property type="match status" value="1"/>
</dbReference>
<evidence type="ECO:0000313" key="4">
    <source>
        <dbReference type="Proteomes" id="UP000515312"/>
    </source>
</evidence>
<dbReference type="KEGG" id="adin:H7849_11425"/>
<feature type="domain" description="NmrA-like" evidence="2">
    <location>
        <begin position="4"/>
        <end position="102"/>
    </location>
</feature>
<feature type="region of interest" description="Disordered" evidence="1">
    <location>
        <begin position="350"/>
        <end position="373"/>
    </location>
</feature>
<dbReference type="PANTHER" id="PTHR43162:SF1">
    <property type="entry name" value="PRESTALK A DIFFERENTIATION PROTEIN A"/>
    <property type="match status" value="1"/>
</dbReference>
<protein>
    <submittedName>
        <fullName evidence="3">NmrA family NAD(P)-binding protein</fullName>
    </submittedName>
</protein>
<evidence type="ECO:0000259" key="2">
    <source>
        <dbReference type="Pfam" id="PF05368"/>
    </source>
</evidence>
<name>A0A7G8BPH1_9BACT</name>
<dbReference type="InterPro" id="IPR051604">
    <property type="entry name" value="Ergot_Alk_Oxidoreductase"/>
</dbReference>
<dbReference type="InterPro" id="IPR008030">
    <property type="entry name" value="NmrA-like"/>
</dbReference>
<dbReference type="InterPro" id="IPR036291">
    <property type="entry name" value="NAD(P)-bd_dom_sf"/>
</dbReference>